<dbReference type="Proteomes" id="UP000243904">
    <property type="component" value="Chromosome I"/>
</dbReference>
<dbReference type="EMBL" id="LT629750">
    <property type="protein sequence ID" value="SDT44715.1"/>
    <property type="molecule type" value="Genomic_DNA"/>
</dbReference>
<evidence type="ECO:0000313" key="3">
    <source>
        <dbReference type="Proteomes" id="UP000243904"/>
    </source>
</evidence>
<protein>
    <submittedName>
        <fullName evidence="2">Cysteine rich repeat-containing protein</fullName>
    </submittedName>
</protein>
<sequence>MHKFLVALFLLSVPIPTGALAHGGTDQEEKACMRDVQRFCRKLMDQGDFTILACLKENRQKLTSACRYVLVSHGQ</sequence>
<name>A0A1H2AFD7_9BRAD</name>
<accession>A0A1H2AFD7</accession>
<keyword evidence="1" id="KW-0732">Signal</keyword>
<dbReference type="RefSeq" id="WP_146691364.1">
    <property type="nucleotide sequence ID" value="NZ_LT629750.1"/>
</dbReference>
<evidence type="ECO:0000256" key="1">
    <source>
        <dbReference type="SAM" id="SignalP"/>
    </source>
</evidence>
<organism evidence="2 3">
    <name type="scientific">Bradyrhizobium canariense</name>
    <dbReference type="NCBI Taxonomy" id="255045"/>
    <lineage>
        <taxon>Bacteria</taxon>
        <taxon>Pseudomonadati</taxon>
        <taxon>Pseudomonadota</taxon>
        <taxon>Alphaproteobacteria</taxon>
        <taxon>Hyphomicrobiales</taxon>
        <taxon>Nitrobacteraceae</taxon>
        <taxon>Bradyrhizobium</taxon>
    </lineage>
</organism>
<dbReference type="AlphaFoldDB" id="A0A1H2AFD7"/>
<feature type="signal peptide" evidence="1">
    <location>
        <begin position="1"/>
        <end position="21"/>
    </location>
</feature>
<proteinExistence type="predicted"/>
<reference evidence="3" key="1">
    <citation type="submission" date="2016-10" db="EMBL/GenBank/DDBJ databases">
        <authorList>
            <person name="Varghese N."/>
            <person name="Submissions S."/>
        </authorList>
    </citation>
    <scope>NUCLEOTIDE SEQUENCE [LARGE SCALE GENOMIC DNA]</scope>
    <source>
        <strain evidence="3">GAS369</strain>
    </source>
</reference>
<feature type="chain" id="PRO_5009268760" evidence="1">
    <location>
        <begin position="22"/>
        <end position="75"/>
    </location>
</feature>
<evidence type="ECO:0000313" key="2">
    <source>
        <dbReference type="EMBL" id="SDT44715.1"/>
    </source>
</evidence>
<gene>
    <name evidence="2" type="ORF">SAMN05444158_6122</name>
</gene>
<keyword evidence="3" id="KW-1185">Reference proteome</keyword>